<dbReference type="CDD" id="cd07820">
    <property type="entry name" value="SRPBCC_3"/>
    <property type="match status" value="1"/>
</dbReference>
<accession>A0A264W1L3</accession>
<dbReference type="EMBL" id="NOKQ01000220">
    <property type="protein sequence ID" value="OZS77472.1"/>
    <property type="molecule type" value="Genomic_DNA"/>
</dbReference>
<organism evidence="2 3">
    <name type="scientific">Tetzosporium hominis</name>
    <dbReference type="NCBI Taxonomy" id="2020506"/>
    <lineage>
        <taxon>Bacteria</taxon>
        <taxon>Bacillati</taxon>
        <taxon>Bacillota</taxon>
        <taxon>Bacilli</taxon>
        <taxon>Bacillales</taxon>
        <taxon>Caryophanaceae</taxon>
        <taxon>Tetzosporium</taxon>
    </lineage>
</organism>
<dbReference type="Gene3D" id="3.30.530.20">
    <property type="match status" value="1"/>
</dbReference>
<keyword evidence="2" id="KW-0132">Cell division</keyword>
<keyword evidence="3" id="KW-1185">Reference proteome</keyword>
<dbReference type="AlphaFoldDB" id="A0A264W1L3"/>
<dbReference type="Proteomes" id="UP000217065">
    <property type="component" value="Unassembled WGS sequence"/>
</dbReference>
<evidence type="ECO:0000313" key="3">
    <source>
        <dbReference type="Proteomes" id="UP000217065"/>
    </source>
</evidence>
<protein>
    <submittedName>
        <fullName evidence="2">Cell division protein</fullName>
    </submittedName>
</protein>
<dbReference type="GO" id="GO:0051301">
    <property type="term" value="P:cell division"/>
    <property type="evidence" value="ECO:0007669"/>
    <property type="project" value="UniProtKB-KW"/>
</dbReference>
<name>A0A264W1L3_9BACL</name>
<dbReference type="Pfam" id="PF03364">
    <property type="entry name" value="Polyketide_cyc"/>
    <property type="match status" value="1"/>
</dbReference>
<dbReference type="InterPro" id="IPR005031">
    <property type="entry name" value="COQ10_START"/>
</dbReference>
<dbReference type="OrthoDB" id="9801773at2"/>
<gene>
    <name evidence="2" type="ORF">CF394_09640</name>
</gene>
<comment type="caution">
    <text evidence="2">The sequence shown here is derived from an EMBL/GenBank/DDBJ whole genome shotgun (WGS) entry which is preliminary data.</text>
</comment>
<keyword evidence="2" id="KW-0131">Cell cycle</keyword>
<evidence type="ECO:0000259" key="1">
    <source>
        <dbReference type="Pfam" id="PF03364"/>
    </source>
</evidence>
<evidence type="ECO:0000313" key="2">
    <source>
        <dbReference type="EMBL" id="OZS77472.1"/>
    </source>
</evidence>
<dbReference type="InterPro" id="IPR023393">
    <property type="entry name" value="START-like_dom_sf"/>
</dbReference>
<reference evidence="2 3" key="1">
    <citation type="submission" date="2017-07" db="EMBL/GenBank/DDBJ databases">
        <title>Tetzosporium hominis gen.nov. sp.nov.</title>
        <authorList>
            <person name="Tetz G."/>
            <person name="Tetz V."/>
        </authorList>
    </citation>
    <scope>NUCLEOTIDE SEQUENCE [LARGE SCALE GENOMIC DNA]</scope>
    <source>
        <strain evidence="2 3">VT-49</strain>
    </source>
</reference>
<sequence length="152" mass="17372">MPIIVYEIYIESPIEVCFDLARDIGVHMKTTSKTKERAIAGRTTGLIEKGEFVTWEAVHLGVKQRLTAKITEMERPYSFTDKMVKGAFHSFTHTHEFRTSGTGTLMKDTFSYKSPLGILGVVADKLFLESYMWNFIVNRANELKNIAESQRM</sequence>
<feature type="domain" description="Coenzyme Q-binding protein COQ10 START" evidence="1">
    <location>
        <begin position="13"/>
        <end position="118"/>
    </location>
</feature>
<dbReference type="RefSeq" id="WP_094943286.1">
    <property type="nucleotide sequence ID" value="NZ_NOKQ01000220.1"/>
</dbReference>
<proteinExistence type="predicted"/>
<dbReference type="SUPFAM" id="SSF55961">
    <property type="entry name" value="Bet v1-like"/>
    <property type="match status" value="1"/>
</dbReference>